<proteinExistence type="predicted"/>
<comment type="caution">
    <text evidence="2">The sequence shown here is derived from an EMBL/GenBank/DDBJ whole genome shotgun (WGS) entry which is preliminary data.</text>
</comment>
<reference evidence="2 3" key="1">
    <citation type="journal article" date="2019" name="Commun. Biol.">
        <title>The bagworm genome reveals a unique fibroin gene that provides high tensile strength.</title>
        <authorList>
            <person name="Kono N."/>
            <person name="Nakamura H."/>
            <person name="Ohtoshi R."/>
            <person name="Tomita M."/>
            <person name="Numata K."/>
            <person name="Arakawa K."/>
        </authorList>
    </citation>
    <scope>NUCLEOTIDE SEQUENCE [LARGE SCALE GENOMIC DNA]</scope>
</reference>
<feature type="compositionally biased region" description="Basic residues" evidence="1">
    <location>
        <begin position="51"/>
        <end position="70"/>
    </location>
</feature>
<dbReference type="EMBL" id="BGZK01002690">
    <property type="protein sequence ID" value="GBP95850.1"/>
    <property type="molecule type" value="Genomic_DNA"/>
</dbReference>
<evidence type="ECO:0000313" key="2">
    <source>
        <dbReference type="EMBL" id="GBP95850.1"/>
    </source>
</evidence>
<organism evidence="2 3">
    <name type="scientific">Eumeta variegata</name>
    <name type="common">Bagworm moth</name>
    <name type="synonym">Eumeta japonica</name>
    <dbReference type="NCBI Taxonomy" id="151549"/>
    <lineage>
        <taxon>Eukaryota</taxon>
        <taxon>Metazoa</taxon>
        <taxon>Ecdysozoa</taxon>
        <taxon>Arthropoda</taxon>
        <taxon>Hexapoda</taxon>
        <taxon>Insecta</taxon>
        <taxon>Pterygota</taxon>
        <taxon>Neoptera</taxon>
        <taxon>Endopterygota</taxon>
        <taxon>Lepidoptera</taxon>
        <taxon>Glossata</taxon>
        <taxon>Ditrysia</taxon>
        <taxon>Tineoidea</taxon>
        <taxon>Psychidae</taxon>
        <taxon>Oiketicinae</taxon>
        <taxon>Eumeta</taxon>
    </lineage>
</organism>
<feature type="compositionally biased region" description="Polar residues" evidence="1">
    <location>
        <begin position="74"/>
        <end position="83"/>
    </location>
</feature>
<evidence type="ECO:0000313" key="3">
    <source>
        <dbReference type="Proteomes" id="UP000299102"/>
    </source>
</evidence>
<dbReference type="Proteomes" id="UP000299102">
    <property type="component" value="Unassembled WGS sequence"/>
</dbReference>
<evidence type="ECO:0000256" key="1">
    <source>
        <dbReference type="SAM" id="MobiDB-lite"/>
    </source>
</evidence>
<dbReference type="AlphaFoldDB" id="A0A4C2A6N4"/>
<gene>
    <name evidence="2" type="ORF">EVAR_65481_1</name>
</gene>
<keyword evidence="3" id="KW-1185">Reference proteome</keyword>
<protein>
    <submittedName>
        <fullName evidence="2">Uncharacterized protein</fullName>
    </submittedName>
</protein>
<feature type="region of interest" description="Disordered" evidence="1">
    <location>
        <begin position="39"/>
        <end position="83"/>
    </location>
</feature>
<name>A0A4C2A6N4_EUMVA</name>
<sequence length="83" mass="9730">MRPGGADRPISRRWVKTLLFNCETGARREFARQLFLRKVPRPATDGGRVRERGRRRPPRYRRRKRGRAARPTRSATPSRVCST</sequence>
<accession>A0A4C2A6N4</accession>